<organism evidence="1">
    <name type="scientific">Cryptosporidium canis</name>
    <dbReference type="NCBI Taxonomy" id="195482"/>
    <lineage>
        <taxon>Eukaryota</taxon>
        <taxon>Sar</taxon>
        <taxon>Alveolata</taxon>
        <taxon>Apicomplexa</taxon>
        <taxon>Conoidasida</taxon>
        <taxon>Coccidia</taxon>
        <taxon>Eucoccidiorida</taxon>
        <taxon>Eimeriorina</taxon>
        <taxon>Cryptosporidiidae</taxon>
        <taxon>Cryptosporidium</taxon>
    </lineage>
</organism>
<evidence type="ECO:0000313" key="1">
    <source>
        <dbReference type="EMBL" id="KAJ1608584.1"/>
    </source>
</evidence>
<dbReference type="AlphaFoldDB" id="A0A9D5DMP2"/>
<dbReference type="OrthoDB" id="340201at2759"/>
<gene>
    <name evidence="1" type="ORF">OJ253_1911</name>
</gene>
<accession>A0A9D5DMP2</accession>
<proteinExistence type="predicted"/>
<name>A0A9D5DMP2_9CRYT</name>
<comment type="caution">
    <text evidence="1">The sequence shown here is derived from an EMBL/GenBank/DDBJ whole genome shotgun (WGS) entry which is preliminary data.</text>
</comment>
<dbReference type="Proteomes" id="UP001067231">
    <property type="component" value="Unassembled WGS sequence"/>
</dbReference>
<protein>
    <submittedName>
        <fullName evidence="1">Uncharacterized protein</fullName>
    </submittedName>
</protein>
<dbReference type="EMBL" id="JAPCXC010000042">
    <property type="protein sequence ID" value="KAJ1608584.1"/>
    <property type="molecule type" value="Genomic_DNA"/>
</dbReference>
<sequence>MLSSGNRSKGINNEWGSKEVIPYIREKLAEIRSNAIRVVEEAFSEINDSKDTNNIVLNKNEKKNDLSTDSSKENITPLKCSQLELLKFLQYSNAKLSKYNIQTENIHMVN</sequence>
<reference evidence="1" key="1">
    <citation type="submission" date="2022-10" db="EMBL/GenBank/DDBJ databases">
        <title>Adaptive evolution leads to modifications in subtelomeric GC content in a zoonotic Cryptosporidium species.</title>
        <authorList>
            <person name="Li J."/>
            <person name="Feng Y."/>
            <person name="Xiao L."/>
        </authorList>
    </citation>
    <scope>NUCLEOTIDE SEQUENCE</scope>
    <source>
        <strain evidence="1">33844</strain>
    </source>
</reference>